<proteinExistence type="inferred from homology"/>
<accession>A0A8H6WCM8</accession>
<dbReference type="Gene3D" id="1.20.144.10">
    <property type="entry name" value="Phosphatidic acid phosphatase type 2/haloperoxidase"/>
    <property type="match status" value="1"/>
</dbReference>
<evidence type="ECO:0000256" key="2">
    <source>
        <dbReference type="ARBA" id="ARBA00008816"/>
    </source>
</evidence>
<dbReference type="EMBL" id="JACAZF010000003">
    <property type="protein sequence ID" value="KAF7309903.1"/>
    <property type="molecule type" value="Genomic_DNA"/>
</dbReference>
<dbReference type="PANTHER" id="PTHR10165:SF35">
    <property type="entry name" value="RE23632P"/>
    <property type="match status" value="1"/>
</dbReference>
<dbReference type="Proteomes" id="UP000636479">
    <property type="component" value="Unassembled WGS sequence"/>
</dbReference>
<keyword evidence="9" id="KW-1185">Reference proteome</keyword>
<dbReference type="AlphaFoldDB" id="A0A8H6WCM8"/>
<dbReference type="Pfam" id="PF01569">
    <property type="entry name" value="PAP2"/>
    <property type="match status" value="1"/>
</dbReference>
<evidence type="ECO:0000313" key="8">
    <source>
        <dbReference type="EMBL" id="KAF7309903.1"/>
    </source>
</evidence>
<feature type="transmembrane region" description="Helical" evidence="6">
    <location>
        <begin position="164"/>
        <end position="187"/>
    </location>
</feature>
<dbReference type="SUPFAM" id="SSF48317">
    <property type="entry name" value="Acid phosphatase/Vanadium-dependent haloperoxidase"/>
    <property type="match status" value="1"/>
</dbReference>
<evidence type="ECO:0000256" key="3">
    <source>
        <dbReference type="ARBA" id="ARBA00022692"/>
    </source>
</evidence>
<dbReference type="OrthoDB" id="10030083at2759"/>
<name>A0A8H6WCM8_9AGAR</name>
<dbReference type="InterPro" id="IPR043216">
    <property type="entry name" value="PAP-like"/>
</dbReference>
<keyword evidence="5 6" id="KW-0472">Membrane</keyword>
<dbReference type="PANTHER" id="PTHR10165">
    <property type="entry name" value="LIPID PHOSPHATE PHOSPHATASE"/>
    <property type="match status" value="1"/>
</dbReference>
<dbReference type="GO" id="GO:0006644">
    <property type="term" value="P:phospholipid metabolic process"/>
    <property type="evidence" value="ECO:0007669"/>
    <property type="project" value="InterPro"/>
</dbReference>
<feature type="transmembrane region" description="Helical" evidence="6">
    <location>
        <begin position="230"/>
        <end position="249"/>
    </location>
</feature>
<evidence type="ECO:0000256" key="4">
    <source>
        <dbReference type="ARBA" id="ARBA00022989"/>
    </source>
</evidence>
<keyword evidence="4 6" id="KW-1133">Transmembrane helix</keyword>
<dbReference type="InterPro" id="IPR036938">
    <property type="entry name" value="PAP2/HPO_sf"/>
</dbReference>
<dbReference type="CDD" id="cd03390">
    <property type="entry name" value="PAP2_containing_1_like"/>
    <property type="match status" value="1"/>
</dbReference>
<feature type="domain" description="Phosphatidic acid phosphatase type 2/haloperoxidase" evidence="7">
    <location>
        <begin position="100"/>
        <end position="245"/>
    </location>
</feature>
<feature type="transmembrane region" description="Helical" evidence="6">
    <location>
        <begin position="199"/>
        <end position="218"/>
    </location>
</feature>
<protein>
    <submittedName>
        <fullName evidence="8">Lipid phosphate phosphatase 1</fullName>
    </submittedName>
</protein>
<evidence type="ECO:0000256" key="6">
    <source>
        <dbReference type="SAM" id="Phobius"/>
    </source>
</evidence>
<feature type="transmembrane region" description="Helical" evidence="6">
    <location>
        <begin position="75"/>
        <end position="93"/>
    </location>
</feature>
<dbReference type="InterPro" id="IPR000326">
    <property type="entry name" value="PAP2/HPO"/>
</dbReference>
<comment type="caution">
    <text evidence="8">The sequence shown here is derived from an EMBL/GenBank/DDBJ whole genome shotgun (WGS) entry which is preliminary data.</text>
</comment>
<dbReference type="SMART" id="SM00014">
    <property type="entry name" value="acidPPc"/>
    <property type="match status" value="1"/>
</dbReference>
<dbReference type="GO" id="GO:0008195">
    <property type="term" value="F:phosphatidate phosphatase activity"/>
    <property type="evidence" value="ECO:0007669"/>
    <property type="project" value="TreeGrafter"/>
</dbReference>
<dbReference type="GeneID" id="59342984"/>
<dbReference type="RefSeq" id="XP_037223353.1">
    <property type="nucleotide sequence ID" value="XM_037360468.1"/>
</dbReference>
<sequence length="302" mass="34119">MSLHWQRRIKRIFGSDALDWVDRSYLTDWIVVAAFWGLSELAGRITVFERDFYPTDPIINHPHKKNQISGSSNHLIALLVPGAAVLATSLYQLSFVSLHHGLLALLAARGMTRLFTNILKNKVGRLRPDFLSRCKWDTEKLKCTGKADNILDGRRSFPSGHSSAAFAGMTFLAFWLAGQTAAWCFQAQLPAASLRSSRLARFCFTLLPIWWAIYVGVTRVEDYRHHKEDVIVGGLMGIICASISYLAFWPSPFSESSFQPYTYGQPRTLSSSDTVLYSQSDSRRRTEADFELSRLEESDLDV</sequence>
<organism evidence="8 9">
    <name type="scientific">Mycena indigotica</name>
    <dbReference type="NCBI Taxonomy" id="2126181"/>
    <lineage>
        <taxon>Eukaryota</taxon>
        <taxon>Fungi</taxon>
        <taxon>Dikarya</taxon>
        <taxon>Basidiomycota</taxon>
        <taxon>Agaricomycotina</taxon>
        <taxon>Agaricomycetes</taxon>
        <taxon>Agaricomycetidae</taxon>
        <taxon>Agaricales</taxon>
        <taxon>Marasmiineae</taxon>
        <taxon>Mycenaceae</taxon>
        <taxon>Mycena</taxon>
    </lineage>
</organism>
<gene>
    <name evidence="8" type="ORF">MIND_00362600</name>
</gene>
<reference evidence="8" key="1">
    <citation type="submission" date="2020-05" db="EMBL/GenBank/DDBJ databases">
        <title>Mycena genomes resolve the evolution of fungal bioluminescence.</title>
        <authorList>
            <person name="Tsai I.J."/>
        </authorList>
    </citation>
    <scope>NUCLEOTIDE SEQUENCE</scope>
    <source>
        <strain evidence="8">171206Taipei</strain>
    </source>
</reference>
<evidence type="ECO:0000256" key="5">
    <source>
        <dbReference type="ARBA" id="ARBA00023136"/>
    </source>
</evidence>
<dbReference type="GO" id="GO:0016020">
    <property type="term" value="C:membrane"/>
    <property type="evidence" value="ECO:0007669"/>
    <property type="project" value="UniProtKB-SubCell"/>
</dbReference>
<comment type="similarity">
    <text evidence="2">Belongs to the PA-phosphatase related phosphoesterase family.</text>
</comment>
<comment type="subcellular location">
    <subcellularLocation>
        <location evidence="1">Membrane</location>
        <topology evidence="1">Multi-pass membrane protein</topology>
    </subcellularLocation>
</comment>
<evidence type="ECO:0000259" key="7">
    <source>
        <dbReference type="SMART" id="SM00014"/>
    </source>
</evidence>
<evidence type="ECO:0000313" key="9">
    <source>
        <dbReference type="Proteomes" id="UP000636479"/>
    </source>
</evidence>
<evidence type="ECO:0000256" key="1">
    <source>
        <dbReference type="ARBA" id="ARBA00004141"/>
    </source>
</evidence>
<keyword evidence="3 6" id="KW-0812">Transmembrane</keyword>
<dbReference type="GO" id="GO:0046839">
    <property type="term" value="P:phospholipid dephosphorylation"/>
    <property type="evidence" value="ECO:0007669"/>
    <property type="project" value="TreeGrafter"/>
</dbReference>